<accession>A0A6M1T1H4</accession>
<proteinExistence type="predicted"/>
<evidence type="ECO:0000313" key="2">
    <source>
        <dbReference type="Proteomes" id="UP000479132"/>
    </source>
</evidence>
<sequence length="177" mass="19749">MTSILNTIKTGSLPFWALLLVLLFPCYSNGQFIDLTLEISPRISAQTEQFLDFGTITTNSGQKTIEFGSPDMGIFSITALENQTLLLQIDMPAELRHNDPSVTDVVPISLFSRYGYSRQNFQESLPLQNEIGNIRVEPNPAPSPWNTLYLFIYGSVNIGNISDGMYSSNISLNVEYI</sequence>
<evidence type="ECO:0008006" key="3">
    <source>
        <dbReference type="Google" id="ProtNLM"/>
    </source>
</evidence>
<dbReference type="AlphaFoldDB" id="A0A6M1T1H4"/>
<organism evidence="1 2">
    <name type="scientific">Fodinibius halophilus</name>
    <dbReference type="NCBI Taxonomy" id="1736908"/>
    <lineage>
        <taxon>Bacteria</taxon>
        <taxon>Pseudomonadati</taxon>
        <taxon>Balneolota</taxon>
        <taxon>Balneolia</taxon>
        <taxon>Balneolales</taxon>
        <taxon>Balneolaceae</taxon>
        <taxon>Fodinibius</taxon>
    </lineage>
</organism>
<dbReference type="EMBL" id="JAALLS010000005">
    <property type="protein sequence ID" value="NGP87829.1"/>
    <property type="molecule type" value="Genomic_DNA"/>
</dbReference>
<dbReference type="Proteomes" id="UP000479132">
    <property type="component" value="Unassembled WGS sequence"/>
</dbReference>
<keyword evidence="2" id="KW-1185">Reference proteome</keyword>
<name>A0A6M1T1H4_9BACT</name>
<comment type="caution">
    <text evidence="1">The sequence shown here is derived from an EMBL/GenBank/DDBJ whole genome shotgun (WGS) entry which is preliminary data.</text>
</comment>
<dbReference type="RefSeq" id="WP_165266942.1">
    <property type="nucleotide sequence ID" value="NZ_JAALLS010000005.1"/>
</dbReference>
<protein>
    <recommendedName>
        <fullName evidence="3">DUF4402 domain-containing protein</fullName>
    </recommendedName>
</protein>
<gene>
    <name evidence="1" type="ORF">G3569_05655</name>
</gene>
<evidence type="ECO:0000313" key="1">
    <source>
        <dbReference type="EMBL" id="NGP87829.1"/>
    </source>
</evidence>
<reference evidence="1 2" key="1">
    <citation type="submission" date="2020-02" db="EMBL/GenBank/DDBJ databases">
        <title>Aliifodinibius halophilus 2W32, complete genome.</title>
        <authorList>
            <person name="Li Y."/>
            <person name="Wu S."/>
        </authorList>
    </citation>
    <scope>NUCLEOTIDE SEQUENCE [LARGE SCALE GENOMIC DNA]</scope>
    <source>
        <strain evidence="1 2">2W32</strain>
    </source>
</reference>